<keyword evidence="2 7" id="KW-0645">Protease</keyword>
<evidence type="ECO:0000256" key="4">
    <source>
        <dbReference type="ARBA" id="ARBA00022801"/>
    </source>
</evidence>
<keyword evidence="5 7" id="KW-0862">Zinc</keyword>
<dbReference type="PANTHER" id="PTHR43660">
    <property type="entry name" value="DIPEPTIDYL CARBOXYPEPTIDASE"/>
    <property type="match status" value="1"/>
</dbReference>
<dbReference type="CDD" id="cd06456">
    <property type="entry name" value="M3A_DCP"/>
    <property type="match status" value="1"/>
</dbReference>
<dbReference type="OrthoDB" id="9773538at2"/>
<dbReference type="GO" id="GO:0005829">
    <property type="term" value="C:cytosol"/>
    <property type="evidence" value="ECO:0007669"/>
    <property type="project" value="UniProtKB-ARBA"/>
</dbReference>
<protein>
    <submittedName>
        <fullName evidence="9">Peptidase M3</fullName>
    </submittedName>
</protein>
<dbReference type="InterPro" id="IPR045090">
    <property type="entry name" value="Pept_M3A_M3B"/>
</dbReference>
<dbReference type="Gene3D" id="1.10.1370.40">
    <property type="match status" value="3"/>
</dbReference>
<keyword evidence="3 7" id="KW-0479">Metal-binding</keyword>
<gene>
    <name evidence="9" type="ORF">B7R25_04390</name>
</gene>
<dbReference type="PANTHER" id="PTHR43660:SF1">
    <property type="entry name" value="DIPEPTIDYL CARBOXYPEPTIDASE"/>
    <property type="match status" value="1"/>
</dbReference>
<keyword evidence="6 7" id="KW-0482">Metalloprotease</keyword>
<dbReference type="GO" id="GO:0004222">
    <property type="term" value="F:metalloendopeptidase activity"/>
    <property type="evidence" value="ECO:0007669"/>
    <property type="project" value="InterPro"/>
</dbReference>
<dbReference type="InterPro" id="IPR034005">
    <property type="entry name" value="M3A_DCP"/>
</dbReference>
<evidence type="ECO:0000256" key="7">
    <source>
        <dbReference type="RuleBase" id="RU003435"/>
    </source>
</evidence>
<dbReference type="Pfam" id="PF01432">
    <property type="entry name" value="Peptidase_M3"/>
    <property type="match status" value="1"/>
</dbReference>
<evidence type="ECO:0000313" key="9">
    <source>
        <dbReference type="EMBL" id="RFA28463.1"/>
    </source>
</evidence>
<dbReference type="GO" id="GO:0006508">
    <property type="term" value="P:proteolysis"/>
    <property type="evidence" value="ECO:0007669"/>
    <property type="project" value="UniProtKB-KW"/>
</dbReference>
<dbReference type="RefSeq" id="WP_116417780.1">
    <property type="nucleotide sequence ID" value="NZ_NBXC01000009.1"/>
</dbReference>
<evidence type="ECO:0000313" key="10">
    <source>
        <dbReference type="Proteomes" id="UP000257080"/>
    </source>
</evidence>
<evidence type="ECO:0000256" key="3">
    <source>
        <dbReference type="ARBA" id="ARBA00022723"/>
    </source>
</evidence>
<sequence>MSNPFLAPSTLPYGLPDFASIADEHYRPAFEQGMAEHTAEIEAILAVPDAATFDNTIVALERAGQTLGRVATVFYNRASADSSGFTDALEEELAPVLAAHADAIRLDARLYARVRAVSEAMGAGGDESRLDPESRYLVERHLAELTQAGAGLDETDKATLRAYNQQLSSLTTRFEKNLLADTNALAVVVDDVAELDGLDAGQISAAAGAARERGLAGMFVITLVLPTGHPYLASLTHRDLRERIMTASRSRGCRGGEHDNRALVLEITRLRAQRAGLLGFESHAAQVTSQQTAKTPEAVATMLGMLAPPAARNARAEQAALQRQAVLNGAGDDFELEAWDWAFYSEKERKARYDVDTAEMRPYFESERVLHDGVFWAATRLYGVTFTERTDLVAYHPEARVFEVRDEDGSGVGLYVLDLYTRDSKRGGAWMNSLISQNALLGHPVVVTNNLNVPKPAPGTPTLLTYSEVGTLFHEFGHALHGLFARVTYPKFAGTHVFRDFVEFPSQVNEMWMLWPEVLANYAVHVETGERMPAAFAQKLQDSASFNQGFETSEYLAAAMLDQAWHSVRAGAGAGEGNAPAPDAATGVAAFEAAALAAVGLDNPAVPTRYASTFFAHTFAGGYDAGYYSYIWSEVLDADTVEWFTENGGLTRENGDRFRARLLGVGGSKDPLEAYLDFRGRPAEIGSLLIRRGLDAPAG</sequence>
<proteinExistence type="inferred from homology"/>
<keyword evidence="4 7" id="KW-0378">Hydrolase</keyword>
<evidence type="ECO:0000256" key="6">
    <source>
        <dbReference type="ARBA" id="ARBA00023049"/>
    </source>
</evidence>
<comment type="caution">
    <text evidence="9">The sequence shown here is derived from an EMBL/GenBank/DDBJ whole genome shotgun (WGS) entry which is preliminary data.</text>
</comment>
<comment type="similarity">
    <text evidence="1 7">Belongs to the peptidase M3 family.</text>
</comment>
<dbReference type="EMBL" id="NBXE01000009">
    <property type="protein sequence ID" value="RFA28463.1"/>
    <property type="molecule type" value="Genomic_DNA"/>
</dbReference>
<evidence type="ECO:0000256" key="2">
    <source>
        <dbReference type="ARBA" id="ARBA00022670"/>
    </source>
</evidence>
<dbReference type="FunFam" id="3.40.390.10:FF:000009">
    <property type="entry name" value="Oligopeptidase A"/>
    <property type="match status" value="1"/>
</dbReference>
<dbReference type="GO" id="GO:0004180">
    <property type="term" value="F:carboxypeptidase activity"/>
    <property type="evidence" value="ECO:0007669"/>
    <property type="project" value="TreeGrafter"/>
</dbReference>
<reference evidence="9 10" key="1">
    <citation type="submission" date="2017-04" db="EMBL/GenBank/DDBJ databases">
        <title>Comparative genome analysis of Subtercola boreus.</title>
        <authorList>
            <person name="Cho Y.-J."/>
            <person name="Cho A."/>
            <person name="Kim O.-S."/>
            <person name="Lee J.-I."/>
        </authorList>
    </citation>
    <scope>NUCLEOTIDE SEQUENCE [LARGE SCALE GENOMIC DNA]</scope>
    <source>
        <strain evidence="9 10">P28004</strain>
    </source>
</reference>
<evidence type="ECO:0000256" key="1">
    <source>
        <dbReference type="ARBA" id="ARBA00006040"/>
    </source>
</evidence>
<comment type="cofactor">
    <cofactor evidence="7">
        <name>Zn(2+)</name>
        <dbReference type="ChEBI" id="CHEBI:29105"/>
    </cofactor>
    <text evidence="7">Binds 1 zinc ion.</text>
</comment>
<dbReference type="Proteomes" id="UP000257080">
    <property type="component" value="Unassembled WGS sequence"/>
</dbReference>
<feature type="domain" description="Peptidase M3A/M3B catalytic" evidence="8">
    <location>
        <begin position="232"/>
        <end position="687"/>
    </location>
</feature>
<organism evidence="9 10">
    <name type="scientific">Subtercola boreus</name>
    <dbReference type="NCBI Taxonomy" id="120213"/>
    <lineage>
        <taxon>Bacteria</taxon>
        <taxon>Bacillati</taxon>
        <taxon>Actinomycetota</taxon>
        <taxon>Actinomycetes</taxon>
        <taxon>Micrococcales</taxon>
        <taxon>Microbacteriaceae</taxon>
        <taxon>Subtercola</taxon>
    </lineage>
</organism>
<dbReference type="InterPro" id="IPR001567">
    <property type="entry name" value="Pept_M3A_M3B_dom"/>
</dbReference>
<evidence type="ECO:0000259" key="8">
    <source>
        <dbReference type="Pfam" id="PF01432"/>
    </source>
</evidence>
<accession>A0A3E0WCF2</accession>
<evidence type="ECO:0000256" key="5">
    <source>
        <dbReference type="ARBA" id="ARBA00022833"/>
    </source>
</evidence>
<name>A0A3E0WCF2_9MICO</name>
<dbReference type="GO" id="GO:0046872">
    <property type="term" value="F:metal ion binding"/>
    <property type="evidence" value="ECO:0007669"/>
    <property type="project" value="UniProtKB-UniRule"/>
</dbReference>
<dbReference type="AlphaFoldDB" id="A0A3E0WCF2"/>
<dbReference type="SUPFAM" id="SSF55486">
    <property type="entry name" value="Metalloproteases ('zincins'), catalytic domain"/>
    <property type="match status" value="1"/>
</dbReference>